<gene>
    <name evidence="2" type="ORF">CC85DRAFT_300528</name>
</gene>
<reference evidence="2 3" key="1">
    <citation type="submission" date="2015-03" db="EMBL/GenBank/DDBJ databases">
        <title>Genomics and transcriptomics of the oil-accumulating basidiomycete yeast T. oleaginosus allow insights into substrate utilization and the diverse evolutionary trajectories of mating systems in fungi.</title>
        <authorList>
            <consortium name="DOE Joint Genome Institute"/>
            <person name="Kourist R."/>
            <person name="Kracht O."/>
            <person name="Bracharz F."/>
            <person name="Lipzen A."/>
            <person name="Nolan M."/>
            <person name="Ohm R."/>
            <person name="Grigoriev I."/>
            <person name="Sun S."/>
            <person name="Heitman J."/>
            <person name="Bruck T."/>
            <person name="Nowrousian M."/>
        </authorList>
    </citation>
    <scope>NUCLEOTIDE SEQUENCE [LARGE SCALE GENOMIC DNA]</scope>
    <source>
        <strain evidence="2 3">IBC0246</strain>
    </source>
</reference>
<feature type="region of interest" description="Disordered" evidence="1">
    <location>
        <begin position="37"/>
        <end position="69"/>
    </location>
</feature>
<proteinExistence type="predicted"/>
<dbReference type="AlphaFoldDB" id="A0A0J0XTH3"/>
<evidence type="ECO:0000313" key="2">
    <source>
        <dbReference type="EMBL" id="KLT44385.1"/>
    </source>
</evidence>
<feature type="compositionally biased region" description="Polar residues" evidence="1">
    <location>
        <begin position="39"/>
        <end position="56"/>
    </location>
</feature>
<organism evidence="2 3">
    <name type="scientific">Cutaneotrichosporon oleaginosum</name>
    <dbReference type="NCBI Taxonomy" id="879819"/>
    <lineage>
        <taxon>Eukaryota</taxon>
        <taxon>Fungi</taxon>
        <taxon>Dikarya</taxon>
        <taxon>Basidiomycota</taxon>
        <taxon>Agaricomycotina</taxon>
        <taxon>Tremellomycetes</taxon>
        <taxon>Trichosporonales</taxon>
        <taxon>Trichosporonaceae</taxon>
        <taxon>Cutaneotrichosporon</taxon>
    </lineage>
</organism>
<accession>A0A0J0XTH3</accession>
<name>A0A0J0XTH3_9TREE</name>
<protein>
    <submittedName>
        <fullName evidence="2">Uncharacterized protein</fullName>
    </submittedName>
</protein>
<keyword evidence="3" id="KW-1185">Reference proteome</keyword>
<evidence type="ECO:0000313" key="3">
    <source>
        <dbReference type="Proteomes" id="UP000053611"/>
    </source>
</evidence>
<evidence type="ECO:0000256" key="1">
    <source>
        <dbReference type="SAM" id="MobiDB-lite"/>
    </source>
</evidence>
<dbReference type="EMBL" id="KQ087187">
    <property type="protein sequence ID" value="KLT44385.1"/>
    <property type="molecule type" value="Genomic_DNA"/>
</dbReference>
<sequence length="132" mass="13347">MSLSTPLIQYCLLGNECTLQGCCPAGRVCEDDVPGTITLDPNNSTVPTPTRTSTAPTGRPPPPSYVPLSASSSALSQLSVDGANRDITTHVSATGMATGTGALAPTGGASAAMRIEAVWTLWALAAGVTVLF</sequence>
<dbReference type="GeneID" id="28985815"/>
<dbReference type="Proteomes" id="UP000053611">
    <property type="component" value="Unassembled WGS sequence"/>
</dbReference>
<dbReference type="RefSeq" id="XP_018280876.1">
    <property type="nucleotide sequence ID" value="XM_018425212.1"/>
</dbReference>